<evidence type="ECO:0000313" key="9">
    <source>
        <dbReference type="EMBL" id="RAV19423.1"/>
    </source>
</evidence>
<dbReference type="Pfam" id="PF00528">
    <property type="entry name" value="BPD_transp_1"/>
    <property type="match status" value="1"/>
</dbReference>
<dbReference type="RefSeq" id="WP_113032783.1">
    <property type="nucleotide sequence ID" value="NZ_QMFB01000012.1"/>
</dbReference>
<keyword evidence="5 7" id="KW-1133">Transmembrane helix</keyword>
<dbReference type="InterPro" id="IPR000515">
    <property type="entry name" value="MetI-like"/>
</dbReference>
<evidence type="ECO:0000259" key="8">
    <source>
        <dbReference type="PROSITE" id="PS50928"/>
    </source>
</evidence>
<keyword evidence="4 7" id="KW-0812">Transmembrane</keyword>
<sequence>MTNLGSRTGSSAAVPAVPVRKRSRAVPTLKEKLRAAAADMRKTWVSYLFISPFFLLFLLFIALPTLAAIMLSFTSFNAIEPPKFIGLLNYQALFTQDLVFWQYALPNTFLFAVIVGPVGYMLSFALAWLIAQLPQRVRAVYTLAIYAPSMTAGIAMSVVWLIFFSGDRLGYLNNFLLNIGYINEPKLWTILPQYIMKIMIGVSLWASMGVGFLAMLAGIQNVDRQLYEAGRIDGIRSRLQEIWYITIPAMKPQMLFGAVMAVVGTLKAGAISVEITGSNPSPNYAGHLMINHIDDFGFIRYEMGYASAISVVLLVIIYLSSKLCWKLFGSKGE</sequence>
<evidence type="ECO:0000256" key="4">
    <source>
        <dbReference type="ARBA" id="ARBA00022692"/>
    </source>
</evidence>
<dbReference type="InterPro" id="IPR035906">
    <property type="entry name" value="MetI-like_sf"/>
</dbReference>
<evidence type="ECO:0000313" key="10">
    <source>
        <dbReference type="Proteomes" id="UP000250369"/>
    </source>
</evidence>
<comment type="similarity">
    <text evidence="7">Belongs to the binding-protein-dependent transport system permease family.</text>
</comment>
<feature type="domain" description="ABC transmembrane type-1" evidence="8">
    <location>
        <begin position="105"/>
        <end position="324"/>
    </location>
</feature>
<feature type="transmembrane region" description="Helical" evidence="7">
    <location>
        <begin position="143"/>
        <end position="163"/>
    </location>
</feature>
<dbReference type="CDD" id="cd06261">
    <property type="entry name" value="TM_PBP2"/>
    <property type="match status" value="1"/>
</dbReference>
<accession>A0A329ML34</accession>
<evidence type="ECO:0000256" key="5">
    <source>
        <dbReference type="ARBA" id="ARBA00022989"/>
    </source>
</evidence>
<keyword evidence="6 7" id="KW-0472">Membrane</keyword>
<keyword evidence="2 7" id="KW-0813">Transport</keyword>
<feature type="transmembrane region" description="Helical" evidence="7">
    <location>
        <begin position="254"/>
        <end position="273"/>
    </location>
</feature>
<evidence type="ECO:0000256" key="7">
    <source>
        <dbReference type="RuleBase" id="RU363032"/>
    </source>
</evidence>
<dbReference type="SUPFAM" id="SSF161098">
    <property type="entry name" value="MetI-like"/>
    <property type="match status" value="1"/>
</dbReference>
<dbReference type="PROSITE" id="PS50928">
    <property type="entry name" value="ABC_TM1"/>
    <property type="match status" value="1"/>
</dbReference>
<comment type="caution">
    <text evidence="9">The sequence shown here is derived from an EMBL/GenBank/DDBJ whole genome shotgun (WGS) entry which is preliminary data.</text>
</comment>
<dbReference type="AlphaFoldDB" id="A0A329ML34"/>
<evidence type="ECO:0000256" key="2">
    <source>
        <dbReference type="ARBA" id="ARBA00022448"/>
    </source>
</evidence>
<dbReference type="Gene3D" id="1.10.3720.10">
    <property type="entry name" value="MetI-like"/>
    <property type="match status" value="1"/>
</dbReference>
<feature type="transmembrane region" description="Helical" evidence="7">
    <location>
        <begin position="109"/>
        <end position="131"/>
    </location>
</feature>
<evidence type="ECO:0000256" key="3">
    <source>
        <dbReference type="ARBA" id="ARBA00022475"/>
    </source>
</evidence>
<evidence type="ECO:0000256" key="6">
    <source>
        <dbReference type="ARBA" id="ARBA00023136"/>
    </source>
</evidence>
<keyword evidence="3" id="KW-1003">Cell membrane</keyword>
<dbReference type="OrthoDB" id="9783627at2"/>
<feature type="transmembrane region" description="Helical" evidence="7">
    <location>
        <begin position="49"/>
        <end position="72"/>
    </location>
</feature>
<keyword evidence="10" id="KW-1185">Reference proteome</keyword>
<feature type="transmembrane region" description="Helical" evidence="7">
    <location>
        <begin position="303"/>
        <end position="321"/>
    </location>
</feature>
<dbReference type="PANTHER" id="PTHR43005:SF1">
    <property type="entry name" value="SPERMIDINE_PUTRESCINE TRANSPORT SYSTEM PERMEASE PROTEIN"/>
    <property type="match status" value="1"/>
</dbReference>
<comment type="subcellular location">
    <subcellularLocation>
        <location evidence="1 7">Cell membrane</location>
        <topology evidence="1 7">Multi-pass membrane protein</topology>
    </subcellularLocation>
</comment>
<dbReference type="GO" id="GO:0005886">
    <property type="term" value="C:plasma membrane"/>
    <property type="evidence" value="ECO:0007669"/>
    <property type="project" value="UniProtKB-SubCell"/>
</dbReference>
<gene>
    <name evidence="9" type="ORF">DQG23_20730</name>
</gene>
<proteinExistence type="inferred from homology"/>
<evidence type="ECO:0000256" key="1">
    <source>
        <dbReference type="ARBA" id="ARBA00004651"/>
    </source>
</evidence>
<dbReference type="EMBL" id="QMFB01000012">
    <property type="protein sequence ID" value="RAV19423.1"/>
    <property type="molecule type" value="Genomic_DNA"/>
</dbReference>
<protein>
    <submittedName>
        <fullName evidence="9">Sugar ABC transporter permease</fullName>
    </submittedName>
</protein>
<organism evidence="9 10">
    <name type="scientific">Paenibacillus contaminans</name>
    <dbReference type="NCBI Taxonomy" id="450362"/>
    <lineage>
        <taxon>Bacteria</taxon>
        <taxon>Bacillati</taxon>
        <taxon>Bacillota</taxon>
        <taxon>Bacilli</taxon>
        <taxon>Bacillales</taxon>
        <taxon>Paenibacillaceae</taxon>
        <taxon>Paenibacillus</taxon>
    </lineage>
</organism>
<name>A0A329ML34_9BACL</name>
<feature type="transmembrane region" description="Helical" evidence="7">
    <location>
        <begin position="194"/>
        <end position="217"/>
    </location>
</feature>
<dbReference type="GO" id="GO:0055085">
    <property type="term" value="P:transmembrane transport"/>
    <property type="evidence" value="ECO:0007669"/>
    <property type="project" value="InterPro"/>
</dbReference>
<dbReference type="PANTHER" id="PTHR43005">
    <property type="entry name" value="BLR7065 PROTEIN"/>
    <property type="match status" value="1"/>
</dbReference>
<dbReference type="Proteomes" id="UP000250369">
    <property type="component" value="Unassembled WGS sequence"/>
</dbReference>
<reference evidence="9 10" key="1">
    <citation type="journal article" date="2009" name="Int. J. Syst. Evol. Microbiol.">
        <title>Paenibacillus contaminans sp. nov., isolated from a contaminated laboratory plate.</title>
        <authorList>
            <person name="Chou J.H."/>
            <person name="Lee J.H."/>
            <person name="Lin M.C."/>
            <person name="Chang P.S."/>
            <person name="Arun A.B."/>
            <person name="Young C.C."/>
            <person name="Chen W.M."/>
        </authorList>
    </citation>
    <scope>NUCLEOTIDE SEQUENCE [LARGE SCALE GENOMIC DNA]</scope>
    <source>
        <strain evidence="9 10">CKOBP-6</strain>
    </source>
</reference>